<feature type="compositionally biased region" description="Basic and acidic residues" evidence="1">
    <location>
        <begin position="793"/>
        <end position="806"/>
    </location>
</feature>
<dbReference type="InterPro" id="IPR001478">
    <property type="entry name" value="PDZ"/>
</dbReference>
<dbReference type="EMBL" id="GDIQ01041652">
    <property type="protein sequence ID" value="JAN53085.1"/>
    <property type="molecule type" value="Transcribed_RNA"/>
</dbReference>
<dbReference type="EMBL" id="GDIQ01098268">
    <property type="protein sequence ID" value="JAL53458.1"/>
    <property type="molecule type" value="Transcribed_RNA"/>
</dbReference>
<feature type="compositionally biased region" description="Polar residues" evidence="1">
    <location>
        <begin position="23"/>
        <end position="47"/>
    </location>
</feature>
<organism evidence="3">
    <name type="scientific">Daphnia magna</name>
    <dbReference type="NCBI Taxonomy" id="35525"/>
    <lineage>
        <taxon>Eukaryota</taxon>
        <taxon>Metazoa</taxon>
        <taxon>Ecdysozoa</taxon>
        <taxon>Arthropoda</taxon>
        <taxon>Crustacea</taxon>
        <taxon>Branchiopoda</taxon>
        <taxon>Diplostraca</taxon>
        <taxon>Cladocera</taxon>
        <taxon>Anomopoda</taxon>
        <taxon>Daphniidae</taxon>
        <taxon>Daphnia</taxon>
    </lineage>
</organism>
<dbReference type="InterPro" id="IPR051342">
    <property type="entry name" value="PDZ_scaffold"/>
</dbReference>
<dbReference type="Pfam" id="PF00595">
    <property type="entry name" value="PDZ"/>
    <property type="match status" value="3"/>
</dbReference>
<dbReference type="EMBL" id="GDIQ01038701">
    <property type="protein sequence ID" value="JAN56036.1"/>
    <property type="molecule type" value="Transcribed_RNA"/>
</dbReference>
<keyword evidence="3" id="KW-0675">Receptor</keyword>
<evidence type="ECO:0000256" key="1">
    <source>
        <dbReference type="SAM" id="MobiDB-lite"/>
    </source>
</evidence>
<feature type="compositionally biased region" description="Polar residues" evidence="1">
    <location>
        <begin position="127"/>
        <end position="144"/>
    </location>
</feature>
<protein>
    <submittedName>
        <fullName evidence="3">Tyrosine-protein phosphatase non-receptor type protein-tyrosine phosphatase ptp-e1 hptpe1 ptp-bas protein-tyrosine phosphatase ptpl1 fas-associated protein-tyrosine phosphatase 1 fap-1</fullName>
    </submittedName>
</protein>
<dbReference type="OrthoDB" id="165498at2759"/>
<feature type="compositionally biased region" description="Polar residues" evidence="1">
    <location>
        <begin position="306"/>
        <end position="323"/>
    </location>
</feature>
<feature type="compositionally biased region" description="Polar residues" evidence="1">
    <location>
        <begin position="1"/>
        <end position="12"/>
    </location>
</feature>
<feature type="region of interest" description="Disordered" evidence="1">
    <location>
        <begin position="1"/>
        <end position="80"/>
    </location>
</feature>
<feature type="domain" description="PDZ" evidence="2">
    <location>
        <begin position="1025"/>
        <end position="1106"/>
    </location>
</feature>
<evidence type="ECO:0000259" key="2">
    <source>
        <dbReference type="PROSITE" id="PS50106"/>
    </source>
</evidence>
<feature type="domain" description="PDZ" evidence="2">
    <location>
        <begin position="492"/>
        <end position="597"/>
    </location>
</feature>
<feature type="compositionally biased region" description="Low complexity" evidence="1">
    <location>
        <begin position="263"/>
        <end position="275"/>
    </location>
</feature>
<feature type="region of interest" description="Disordered" evidence="1">
    <location>
        <begin position="757"/>
        <end position="819"/>
    </location>
</feature>
<dbReference type="PROSITE" id="PS50106">
    <property type="entry name" value="PDZ"/>
    <property type="match status" value="3"/>
</dbReference>
<feature type="domain" description="PDZ" evidence="2">
    <location>
        <begin position="636"/>
        <end position="717"/>
    </location>
</feature>
<evidence type="ECO:0000313" key="3">
    <source>
        <dbReference type="EMBL" id="JAN53085.1"/>
    </source>
</evidence>
<feature type="region of interest" description="Disordered" evidence="1">
    <location>
        <begin position="876"/>
        <end position="901"/>
    </location>
</feature>
<dbReference type="Gene3D" id="2.30.42.10">
    <property type="match status" value="3"/>
</dbReference>
<dbReference type="PANTHER" id="PTHR19964:SF97">
    <property type="entry name" value="PDZ DOMAIN-CONTAINING PROTEIN"/>
    <property type="match status" value="1"/>
</dbReference>
<feature type="compositionally biased region" description="Low complexity" evidence="1">
    <location>
        <begin position="168"/>
        <end position="177"/>
    </location>
</feature>
<feature type="compositionally biased region" description="Polar residues" evidence="1">
    <location>
        <begin position="244"/>
        <end position="253"/>
    </location>
</feature>
<proteinExistence type="predicted"/>
<dbReference type="SUPFAM" id="SSF50156">
    <property type="entry name" value="PDZ domain-like"/>
    <property type="match status" value="3"/>
</dbReference>
<reference evidence="3" key="1">
    <citation type="submission" date="2015-10" db="EMBL/GenBank/DDBJ databases">
        <title>EvidentialGene: Evidence-directed Construction of Complete mRNA Transcriptomes without Genomes.</title>
        <authorList>
            <person name="Gilbert D.G."/>
        </authorList>
    </citation>
    <scope>NUCLEOTIDE SEQUENCE</scope>
</reference>
<accession>A0A0N8EC02</accession>
<feature type="compositionally biased region" description="Low complexity" evidence="1">
    <location>
        <begin position="234"/>
        <end position="243"/>
    </location>
</feature>
<dbReference type="SMART" id="SM00228">
    <property type="entry name" value="PDZ"/>
    <property type="match status" value="3"/>
</dbReference>
<feature type="compositionally biased region" description="Low complexity" evidence="1">
    <location>
        <begin position="56"/>
        <end position="75"/>
    </location>
</feature>
<feature type="region of interest" description="Disordered" evidence="1">
    <location>
        <begin position="160"/>
        <end position="339"/>
    </location>
</feature>
<dbReference type="InterPro" id="IPR036034">
    <property type="entry name" value="PDZ_sf"/>
</dbReference>
<dbReference type="CDD" id="cd00136">
    <property type="entry name" value="PDZ_canonical"/>
    <property type="match status" value="1"/>
</dbReference>
<feature type="region of interest" description="Disordered" evidence="1">
    <location>
        <begin position="424"/>
        <end position="471"/>
    </location>
</feature>
<sequence>MAASGKTSSGLASTGKIVKPGQTRPTSVTSQSAGRAQTTLTSASRRNGASAPVLQSRKSSLVSTTSTTSVNGSSSQQRGLKLRPHNQTVLPVLCVYSDQNLLVRKEQFRVPAPASNPAKLQTRHNNENVQAPRSSVPNNSSGSQIPVATQARAIHMKSTISSTARVGNANNNSINNNGAKRSKMTVPHSSTIKVPQPVAAPSSNNKSKGIEKVSRRRNEKSVPPLQSRKAEMTSGVSSSSVGSNQNKASSNPQLPGLSGARPTTTTTTSSSSTSSIADGPVRGSVAAQPASRVESTNNVLPLPRPSTVSSLPSNASKKVTSARNHSKPARISSSSVFAPPRPFHPSVRALVADNPDLKLVESQGSTVVANHHGSLLVDGAVAAGLADADSSSACDTDTNYVVFEYPEALSEPDHYTRVVVNEEEIEEEVRESPLLNQQQDHDVMGTYPDTVGYSSEKSPDDASSADVPHQHSKEDDLLDDFFKFVSNENLRKVTVLKTVQGLGLSVTGGVASSTIGTAGFSSPSTFDAAFVACSWPGLIRIKKIFPHGAAWQTGQLAVGDVLLAANGQPLTGCTNYEALEVLRCSPRETNLLVCRIPFEIAEKMGIHPPESPTSANSSHSNWLSPVLTLSTLGEFEISMTKVNGSLGFTLRKEDESILGHYVRSLVKEPAISDGRICPGDKIISVNGVNMSEMSHAEAVAFLRRCPDSVTIRLFRDSAVTPLSPLSPTEPESGLNRPRPLLRQEAQDLLHDLAVRKQGGSRGASPAPALSGSPCSPRRRRLTKTPSPDLAAVVKDRFGSTSSHKDSCCSLPPNFTTSPPMSPLPEMDMERDAMANSLDLTDSNAASFHTPSGTTRVSRPDFLDLSNSLVKKQRFMFTPPNDHPPSGFEERQAGDGQPEPPVVDQEELEISEYLTPNRLADSIRDDCSRKSFSASFRLQEDTVERSVIGSGLEETMDEEFVSFQSNSTMERYAPQGLSDHDLSSRFPLCDNSGANRGKDGLVKWKGIVLTPDEEYAEEAHLGLIQTIELNKGWNSRLGFSVGHDSDGQLVISAIYDESVAAKDGRLKVGDHVLRVNGEKLEGCPKDYVIDILRKTRGPVAITVRKIA</sequence>
<name>A0A0N8EC02_9CRUS</name>
<dbReference type="PANTHER" id="PTHR19964">
    <property type="entry name" value="MULTIPLE PDZ DOMAIN PROTEIN"/>
    <property type="match status" value="1"/>
</dbReference>
<dbReference type="AlphaFoldDB" id="A0A0N8EC02"/>
<feature type="region of interest" description="Disordered" evidence="1">
    <location>
        <begin position="113"/>
        <end position="144"/>
    </location>
</feature>